<reference evidence="2 3" key="1">
    <citation type="submission" date="2016-02" db="EMBL/GenBank/DDBJ databases">
        <title>Ulvibacter sp. LPB0005, isolated from Thais luteostoma.</title>
        <authorList>
            <person name="Shin S.-K."/>
            <person name="Yi H."/>
        </authorList>
    </citation>
    <scope>NUCLEOTIDE SEQUENCE [LARGE SCALE GENOMIC DNA]</scope>
    <source>
        <strain evidence="2 3">LPB0005</strain>
    </source>
</reference>
<name>A0A167KB77_9FLAO</name>
<dbReference type="Proteomes" id="UP000077013">
    <property type="component" value="Unassembled WGS sequence"/>
</dbReference>
<protein>
    <submittedName>
        <fullName evidence="2">Uncharacterized protein</fullName>
    </submittedName>
</protein>
<gene>
    <name evidence="2" type="ORF">ULVI_00905</name>
</gene>
<evidence type="ECO:0000256" key="1">
    <source>
        <dbReference type="SAM" id="Phobius"/>
    </source>
</evidence>
<keyword evidence="3" id="KW-1185">Reference proteome</keyword>
<dbReference type="OrthoDB" id="1425427at2"/>
<comment type="caution">
    <text evidence="2">The sequence shown here is derived from an EMBL/GenBank/DDBJ whole genome shotgun (WGS) entry which is preliminary data.</text>
</comment>
<keyword evidence="1" id="KW-0812">Transmembrane</keyword>
<evidence type="ECO:0000313" key="3">
    <source>
        <dbReference type="Proteomes" id="UP000077013"/>
    </source>
</evidence>
<accession>A0A167KB77</accession>
<dbReference type="RefSeq" id="WP_068588527.1">
    <property type="nucleotide sequence ID" value="NZ_LRXL01000005.1"/>
</dbReference>
<feature type="transmembrane region" description="Helical" evidence="1">
    <location>
        <begin position="6"/>
        <end position="31"/>
    </location>
</feature>
<sequence length="192" mass="22163">MKKIFHILLVLIATVIVGFVGLTIFGISIMGKEMDTGFGKKPKQSFAISKQKRVFYVYGLDTINWQELVLKQKIEIMLQKTERDSTIFFSYTGLKDSLDNYGSLQFVKYEKAIYILGERHNLIGAEKYINKEISKFPFDLYETIEFGSHPNGPFLFNSDYGLLKMDVMSDAKQLFYLPTGIKINLENELLRK</sequence>
<keyword evidence="1" id="KW-0472">Membrane</keyword>
<keyword evidence="1" id="KW-1133">Transmembrane helix</keyword>
<organism evidence="2 3">
    <name type="scientific">Cochleicola gelatinilyticus</name>
    <dbReference type="NCBI Taxonomy" id="1763537"/>
    <lineage>
        <taxon>Bacteria</taxon>
        <taxon>Pseudomonadati</taxon>
        <taxon>Bacteroidota</taxon>
        <taxon>Flavobacteriia</taxon>
        <taxon>Flavobacteriales</taxon>
        <taxon>Flavobacteriaceae</taxon>
        <taxon>Cochleicola</taxon>
    </lineage>
</organism>
<evidence type="ECO:0000313" key="2">
    <source>
        <dbReference type="EMBL" id="OAB81683.1"/>
    </source>
</evidence>
<dbReference type="EMBL" id="LRXL01000005">
    <property type="protein sequence ID" value="OAB81683.1"/>
    <property type="molecule type" value="Genomic_DNA"/>
</dbReference>
<dbReference type="AlphaFoldDB" id="A0A167KB77"/>
<proteinExistence type="predicted"/>